<dbReference type="PANTHER" id="PTHR30250">
    <property type="entry name" value="PST FAMILY PREDICTED COLANIC ACID TRANSPORTER"/>
    <property type="match status" value="1"/>
</dbReference>
<keyword evidence="5 6" id="KW-0472">Membrane</keyword>
<dbReference type="EMBL" id="CP001792">
    <property type="protein sequence ID" value="ACX75641.1"/>
    <property type="molecule type" value="Genomic_DNA"/>
</dbReference>
<dbReference type="HOGENOM" id="CLU_039594_1_0_0"/>
<feature type="transmembrane region" description="Helical" evidence="6">
    <location>
        <begin position="12"/>
        <end position="34"/>
    </location>
</feature>
<dbReference type="STRING" id="59374.FSU_2582"/>
<evidence type="ECO:0000256" key="1">
    <source>
        <dbReference type="ARBA" id="ARBA00004651"/>
    </source>
</evidence>
<organism evidence="8 9">
    <name type="scientific">Fibrobacter succinogenes (strain ATCC 19169 / S85)</name>
    <dbReference type="NCBI Taxonomy" id="59374"/>
    <lineage>
        <taxon>Bacteria</taxon>
        <taxon>Pseudomonadati</taxon>
        <taxon>Fibrobacterota</taxon>
        <taxon>Fibrobacteria</taxon>
        <taxon>Fibrobacterales</taxon>
        <taxon>Fibrobacteraceae</taxon>
        <taxon>Fibrobacter</taxon>
    </lineage>
</organism>
<keyword evidence="2" id="KW-1003">Cell membrane</keyword>
<keyword evidence="4 6" id="KW-1133">Transmembrane helix</keyword>
<evidence type="ECO:0000256" key="4">
    <source>
        <dbReference type="ARBA" id="ARBA00022989"/>
    </source>
</evidence>
<evidence type="ECO:0000256" key="3">
    <source>
        <dbReference type="ARBA" id="ARBA00022692"/>
    </source>
</evidence>
<dbReference type="InterPro" id="IPR002797">
    <property type="entry name" value="Polysacc_synth"/>
</dbReference>
<dbReference type="Pfam" id="PF01943">
    <property type="entry name" value="Polysacc_synt"/>
    <property type="match status" value="1"/>
</dbReference>
<evidence type="ECO:0000313" key="10">
    <source>
        <dbReference type="Proteomes" id="UP000001497"/>
    </source>
</evidence>
<feature type="transmembrane region" description="Helical" evidence="6">
    <location>
        <begin position="163"/>
        <end position="180"/>
    </location>
</feature>
<sequence length="509" mass="56448">MSSSSSQTLKNLLFNITSFGVNFIISFLLTPYLIRTVGKEAYGFIPLINSIIGYSSILTTAIGSMAGRFITMRIYKQDIDGANKYFNSVWVANTLLSVIFTITAIIFIIYTDAFITVPTNLITEVRYLFGFGSASLIIGLLTGILGIGTFVKNRVDMTASRSVIAECARVAVILALFYFLKPSIVYLSIGAFFSAILFLFFNLSFKKKLLPELTFAPQKHFSLIHLKEVFFSGIWNSVNQLSSILLQQVDLLITNIFIGVSVMGSYSIAKTAPLFIYSALAMLSGTFFPQFNILLAQDKTSELVYEIKKSMKIVGLLIGIPIGFLLVYSKEFYTLWVPGEDANFLYWLTVVTILPMIIGGSVNPIFGVFPATNKLKIPSIVLLIAGILNTLAIFILLATTDLGVWTIAITGAIQGGLRNMFFTTIYGATCLNQKWYTFFPVMGKGCLGMLIVTLTSYGVKNILPIDTWFSFISSFIIISIVALSINLFFIFSKEERGAIYLILRQKLKK</sequence>
<evidence type="ECO:0000313" key="7">
    <source>
        <dbReference type="EMBL" id="ACX75641.1"/>
    </source>
</evidence>
<feature type="transmembrane region" description="Helical" evidence="6">
    <location>
        <begin position="435"/>
        <end position="456"/>
    </location>
</feature>
<feature type="transmembrane region" description="Helical" evidence="6">
    <location>
        <begin position="90"/>
        <end position="115"/>
    </location>
</feature>
<dbReference type="KEGG" id="fsc:FSU_2582"/>
<feature type="transmembrane region" description="Helical" evidence="6">
    <location>
        <begin position="186"/>
        <end position="205"/>
    </location>
</feature>
<feature type="transmembrane region" description="Helical" evidence="6">
    <location>
        <begin position="249"/>
        <end position="268"/>
    </location>
</feature>
<feature type="transmembrane region" description="Helical" evidence="6">
    <location>
        <begin position="404"/>
        <end position="428"/>
    </location>
</feature>
<protein>
    <submittedName>
        <fullName evidence="7">Polysaccharide biosynthesis protein</fullName>
    </submittedName>
    <submittedName>
        <fullName evidence="8">Putative membrane protein</fullName>
    </submittedName>
</protein>
<evidence type="ECO:0000313" key="8">
    <source>
        <dbReference type="EMBL" id="ADL25635.1"/>
    </source>
</evidence>
<reference evidence="7 10" key="1">
    <citation type="submission" date="2009-10" db="EMBL/GenBank/DDBJ databases">
        <title>Complete sequence of Fibrobacter succinogenes subsp. succinogenes S85.</title>
        <authorList>
            <consortium name="US DOE Joint Genome Institute"/>
            <person name="Lucas S."/>
            <person name="Copeland A."/>
            <person name="Lapidus A."/>
            <person name="Glavina del Rio T."/>
            <person name="Tice H."/>
            <person name="Bruce D."/>
            <person name="Goodwin L."/>
            <person name="Pitluck S."/>
            <person name="Chertkov O."/>
            <person name="Detter J.C."/>
            <person name="Han C."/>
            <person name="Tapia R."/>
            <person name="Larimer F."/>
            <person name="Land M."/>
            <person name="Hauser L."/>
            <person name="Kyrpides N."/>
            <person name="Mikhailova N."/>
            <person name="Weimer P.J."/>
            <person name="Stevenson D.M."/>
            <person name="Boyum J."/>
            <person name="Brumm P.I."/>
            <person name="Mead D."/>
        </authorList>
    </citation>
    <scope>NUCLEOTIDE SEQUENCE [LARGE SCALE GENOMIC DNA]</scope>
    <source>
        <strain evidence="10">ATCC 19169 / S85</strain>
        <strain evidence="7">S85</strain>
    </source>
</reference>
<keyword evidence="10" id="KW-1185">Reference proteome</keyword>
<dbReference type="eggNOG" id="COG2244">
    <property type="taxonomic scope" value="Bacteria"/>
</dbReference>
<keyword evidence="3 6" id="KW-0812">Transmembrane</keyword>
<comment type="subcellular location">
    <subcellularLocation>
        <location evidence="1">Cell membrane</location>
        <topology evidence="1">Multi-pass membrane protein</topology>
    </subcellularLocation>
</comment>
<dbReference type="PANTHER" id="PTHR30250:SF26">
    <property type="entry name" value="PSMA PROTEIN"/>
    <property type="match status" value="1"/>
</dbReference>
<dbReference type="Proteomes" id="UP000000517">
    <property type="component" value="Chromosome"/>
</dbReference>
<reference evidence="9" key="2">
    <citation type="submission" date="2010-08" db="EMBL/GenBank/DDBJ databases">
        <title>Complete sequence of Fibrobacter succinogenes subsp. succinogenes S85.</title>
        <authorList>
            <person name="Durkin A.S."/>
            <person name="Nelson K.E."/>
            <person name="Morrison M."/>
            <person name="Forsberg C.W."/>
            <person name="Wilson D.B."/>
            <person name="Russell J.B."/>
            <person name="Cann I.K.O."/>
            <person name="Mackie R.I."/>
            <person name="White B.A."/>
        </authorList>
    </citation>
    <scope>NUCLEOTIDE SEQUENCE [LARGE SCALE GENOMIC DNA]</scope>
    <source>
        <strain evidence="9">ATCC 19169 / S85</strain>
    </source>
</reference>
<dbReference type="OrthoDB" id="3224024at2"/>
<evidence type="ECO:0000256" key="2">
    <source>
        <dbReference type="ARBA" id="ARBA00022475"/>
    </source>
</evidence>
<dbReference type="RefSeq" id="WP_014546708.1">
    <property type="nucleotide sequence ID" value="NC_013410.1"/>
</dbReference>
<evidence type="ECO:0000313" key="9">
    <source>
        <dbReference type="Proteomes" id="UP000000517"/>
    </source>
</evidence>
<accession>C9RJC4</accession>
<feature type="transmembrane region" description="Helical" evidence="6">
    <location>
        <begin position="313"/>
        <end position="329"/>
    </location>
</feature>
<evidence type="ECO:0000256" key="5">
    <source>
        <dbReference type="ARBA" id="ARBA00023136"/>
    </source>
</evidence>
<feature type="transmembrane region" description="Helical" evidence="6">
    <location>
        <begin position="46"/>
        <end position="70"/>
    </location>
</feature>
<feature type="transmembrane region" description="Helical" evidence="6">
    <location>
        <begin position="274"/>
        <end position="293"/>
    </location>
</feature>
<feature type="transmembrane region" description="Helical" evidence="6">
    <location>
        <begin position="380"/>
        <end position="398"/>
    </location>
</feature>
<dbReference type="InterPro" id="IPR050833">
    <property type="entry name" value="Poly_Biosynth_Transport"/>
</dbReference>
<dbReference type="GO" id="GO:0005886">
    <property type="term" value="C:plasma membrane"/>
    <property type="evidence" value="ECO:0007669"/>
    <property type="project" value="UniProtKB-SubCell"/>
</dbReference>
<gene>
    <name evidence="7" type="ordered locus">Fisuc_2054</name>
    <name evidence="8" type="ordered locus">FSU_2582</name>
</gene>
<dbReference type="Proteomes" id="UP000001497">
    <property type="component" value="Chromosome"/>
</dbReference>
<feature type="transmembrane region" description="Helical" evidence="6">
    <location>
        <begin position="344"/>
        <end position="368"/>
    </location>
</feature>
<dbReference type="EMBL" id="CP002158">
    <property type="protein sequence ID" value="ADL25635.1"/>
    <property type="molecule type" value="Genomic_DNA"/>
</dbReference>
<feature type="transmembrane region" description="Helical" evidence="6">
    <location>
        <begin position="127"/>
        <end position="151"/>
    </location>
</feature>
<reference evidence="8" key="3">
    <citation type="submission" date="2010-08" db="EMBL/GenBank/DDBJ databases">
        <authorList>
            <person name="Durkin A.S."/>
            <person name="Nelson K.E."/>
            <person name="Morrison M."/>
            <person name="Forsberg C.W."/>
            <person name="Wilson D.B."/>
            <person name="Russell J.B."/>
            <person name="Cann I.K.O."/>
            <person name="Mackie R.I."/>
            <person name="White B.A."/>
        </authorList>
    </citation>
    <scope>NUCLEOTIDE SEQUENCE</scope>
    <source>
        <strain evidence="8">S85</strain>
    </source>
</reference>
<evidence type="ECO:0000256" key="6">
    <source>
        <dbReference type="SAM" id="Phobius"/>
    </source>
</evidence>
<dbReference type="AlphaFoldDB" id="C9RJC4"/>
<name>C9RJC4_FIBSS</name>
<feature type="transmembrane region" description="Helical" evidence="6">
    <location>
        <begin position="468"/>
        <end position="491"/>
    </location>
</feature>
<proteinExistence type="predicted"/>
<dbReference type="KEGG" id="fsu:Fisuc_2054"/>